<dbReference type="Proteomes" id="UP001141434">
    <property type="component" value="Unassembled WGS sequence"/>
</dbReference>
<dbReference type="Gene3D" id="3.40.50.1820">
    <property type="entry name" value="alpha/beta hydrolase"/>
    <property type="match status" value="1"/>
</dbReference>
<dbReference type="AlphaFoldDB" id="A0A9W9GAT5"/>
<dbReference type="Pfam" id="PF00135">
    <property type="entry name" value="COesterase"/>
    <property type="match status" value="2"/>
</dbReference>
<dbReference type="GO" id="GO:0072330">
    <property type="term" value="P:monocarboxylic acid biosynthetic process"/>
    <property type="evidence" value="ECO:0007669"/>
    <property type="project" value="UniProtKB-ARBA"/>
</dbReference>
<organism evidence="4 5">
    <name type="scientific">Penicillium alfredii</name>
    <dbReference type="NCBI Taxonomy" id="1506179"/>
    <lineage>
        <taxon>Eukaryota</taxon>
        <taxon>Fungi</taxon>
        <taxon>Dikarya</taxon>
        <taxon>Ascomycota</taxon>
        <taxon>Pezizomycotina</taxon>
        <taxon>Eurotiomycetes</taxon>
        <taxon>Eurotiomycetidae</taxon>
        <taxon>Eurotiales</taxon>
        <taxon>Aspergillaceae</taxon>
        <taxon>Penicillium</taxon>
    </lineage>
</organism>
<evidence type="ECO:0000259" key="3">
    <source>
        <dbReference type="Pfam" id="PF00135"/>
    </source>
</evidence>
<feature type="domain" description="Carboxylesterase type B" evidence="3">
    <location>
        <begin position="39"/>
        <end position="139"/>
    </location>
</feature>
<reference evidence="4" key="2">
    <citation type="journal article" date="2023" name="IMA Fungus">
        <title>Comparative genomic study of the Penicillium genus elucidates a diverse pangenome and 15 lateral gene transfer events.</title>
        <authorList>
            <person name="Petersen C."/>
            <person name="Sorensen T."/>
            <person name="Nielsen M.R."/>
            <person name="Sondergaard T.E."/>
            <person name="Sorensen J.L."/>
            <person name="Fitzpatrick D.A."/>
            <person name="Frisvad J.C."/>
            <person name="Nielsen K.L."/>
        </authorList>
    </citation>
    <scope>NUCLEOTIDE SEQUENCE</scope>
    <source>
        <strain evidence="4">IBT 34128</strain>
    </source>
</reference>
<sequence length="494" mass="53806">MHPISLLYTALLLLVTTTTAATFPAINLDTATHRPTSTNTTVSGLTITLYNNIRFAQPPTGPRRFRKPQTPPPHQSGIQDGRHRLFSSDCVSTAPASVPFPELNGTTWGQEDCLFLNVWVPEGVRPGDGVPVVHWLYGSAMGLYGWASSTHEDMDANVGLHDGLAALRWTRKYISRFGGNPDDITAMGESAGAAMITLMLVAEEGKIFLPFQKAFISSPAMLPRRNVTTRRENVYKQVLKSANCTSLDCLRHTSPRTLAAANKHLLSDMPSGSGGGTFGPGIGLGPFPDGEYITDASMVLFRHGKFNPQVRAVIVGNTADEGLATTPDIRSPAEFAKLVRMALPGANDSSVQTIREMYPYPDSWIDRVAQDWTTDSTHACNARAIARAYAEKAQRYVFSVPPATHFLDINYFFFKDNTSTPVVNVSLAHQFQSELLSFLHQPAGKGSAKWPLYGDTAKTANVTANGLPTTKDPWATRPKCEKILRIIEDTATGA</sequence>
<feature type="region of interest" description="Disordered" evidence="1">
    <location>
        <begin position="57"/>
        <end position="81"/>
    </location>
</feature>
<evidence type="ECO:0000313" key="5">
    <source>
        <dbReference type="Proteomes" id="UP001141434"/>
    </source>
</evidence>
<keyword evidence="2" id="KW-0732">Signal</keyword>
<name>A0A9W9GAT5_9EURO</name>
<comment type="caution">
    <text evidence="4">The sequence shown here is derived from an EMBL/GenBank/DDBJ whole genome shotgun (WGS) entry which is preliminary data.</text>
</comment>
<feature type="chain" id="PRO_5040749501" description="Carboxylesterase type B domain-containing protein" evidence="2">
    <location>
        <begin position="21"/>
        <end position="494"/>
    </location>
</feature>
<evidence type="ECO:0000256" key="2">
    <source>
        <dbReference type="SAM" id="SignalP"/>
    </source>
</evidence>
<protein>
    <recommendedName>
        <fullName evidence="3">Carboxylesterase type B domain-containing protein</fullName>
    </recommendedName>
</protein>
<dbReference type="GO" id="GO:0017000">
    <property type="term" value="P:antibiotic biosynthetic process"/>
    <property type="evidence" value="ECO:0007669"/>
    <property type="project" value="UniProtKB-ARBA"/>
</dbReference>
<dbReference type="PROSITE" id="PS00941">
    <property type="entry name" value="CARBOXYLESTERASE_B_2"/>
    <property type="match status" value="1"/>
</dbReference>
<dbReference type="InterPro" id="IPR050309">
    <property type="entry name" value="Type-B_Carboxylest/Lipase"/>
</dbReference>
<dbReference type="PANTHER" id="PTHR11559">
    <property type="entry name" value="CARBOXYLESTERASE"/>
    <property type="match status" value="1"/>
</dbReference>
<dbReference type="InterPro" id="IPR029058">
    <property type="entry name" value="AB_hydrolase_fold"/>
</dbReference>
<proteinExistence type="predicted"/>
<dbReference type="GeneID" id="81390839"/>
<gene>
    <name evidence="4" type="ORF">NUU61_001089</name>
</gene>
<evidence type="ECO:0000256" key="1">
    <source>
        <dbReference type="SAM" id="MobiDB-lite"/>
    </source>
</evidence>
<accession>A0A9W9GAT5</accession>
<dbReference type="SUPFAM" id="SSF53474">
    <property type="entry name" value="alpha/beta-Hydrolases"/>
    <property type="match status" value="1"/>
</dbReference>
<dbReference type="EMBL" id="JAPMSZ010000001">
    <property type="protein sequence ID" value="KAJ5115330.1"/>
    <property type="molecule type" value="Genomic_DNA"/>
</dbReference>
<keyword evidence="5" id="KW-1185">Reference proteome</keyword>
<evidence type="ECO:0000313" key="4">
    <source>
        <dbReference type="EMBL" id="KAJ5115330.1"/>
    </source>
</evidence>
<dbReference type="InterPro" id="IPR019819">
    <property type="entry name" value="Carboxylesterase_B_CS"/>
</dbReference>
<feature type="signal peptide" evidence="2">
    <location>
        <begin position="1"/>
        <end position="20"/>
    </location>
</feature>
<feature type="domain" description="Carboxylesterase type B" evidence="3">
    <location>
        <begin position="141"/>
        <end position="405"/>
    </location>
</feature>
<dbReference type="OrthoDB" id="408631at2759"/>
<reference evidence="4" key="1">
    <citation type="submission" date="2022-11" db="EMBL/GenBank/DDBJ databases">
        <authorList>
            <person name="Petersen C."/>
        </authorList>
    </citation>
    <scope>NUCLEOTIDE SEQUENCE</scope>
    <source>
        <strain evidence="4">IBT 34128</strain>
    </source>
</reference>
<dbReference type="InterPro" id="IPR002018">
    <property type="entry name" value="CarbesteraseB"/>
</dbReference>
<dbReference type="RefSeq" id="XP_056516521.1">
    <property type="nucleotide sequence ID" value="XM_056651671.1"/>
</dbReference>